<gene>
    <name evidence="2" type="primary">Necator_chrX.g21794</name>
    <name evidence="2" type="ORF">RB195_021633</name>
</gene>
<dbReference type="InterPro" id="IPR035109">
    <property type="entry name" value="ASPR"/>
</dbReference>
<dbReference type="EMBL" id="JAVFWL010000006">
    <property type="protein sequence ID" value="KAK6760213.1"/>
    <property type="molecule type" value="Genomic_DNA"/>
</dbReference>
<dbReference type="Pfam" id="PF17641">
    <property type="entry name" value="ASPRs"/>
    <property type="match status" value="1"/>
</dbReference>
<keyword evidence="1" id="KW-0732">Signal</keyword>
<feature type="chain" id="PRO_5047010577" description="SCP domain-containing protein" evidence="1">
    <location>
        <begin position="21"/>
        <end position="157"/>
    </location>
</feature>
<proteinExistence type="predicted"/>
<name>A0ABR1EC93_NECAM</name>
<comment type="caution">
    <text evidence="2">The sequence shown here is derived from an EMBL/GenBank/DDBJ whole genome shotgun (WGS) entry which is preliminary data.</text>
</comment>
<organism evidence="2 3">
    <name type="scientific">Necator americanus</name>
    <name type="common">Human hookworm</name>
    <dbReference type="NCBI Taxonomy" id="51031"/>
    <lineage>
        <taxon>Eukaryota</taxon>
        <taxon>Metazoa</taxon>
        <taxon>Ecdysozoa</taxon>
        <taxon>Nematoda</taxon>
        <taxon>Chromadorea</taxon>
        <taxon>Rhabditida</taxon>
        <taxon>Rhabditina</taxon>
        <taxon>Rhabditomorpha</taxon>
        <taxon>Strongyloidea</taxon>
        <taxon>Ancylostomatidae</taxon>
        <taxon>Bunostominae</taxon>
        <taxon>Necator</taxon>
    </lineage>
</organism>
<keyword evidence="3" id="KW-1185">Reference proteome</keyword>
<dbReference type="Proteomes" id="UP001303046">
    <property type="component" value="Unassembled WGS sequence"/>
</dbReference>
<protein>
    <recommendedName>
        <fullName evidence="4">SCP domain-containing protein</fullName>
    </recommendedName>
</protein>
<evidence type="ECO:0000313" key="3">
    <source>
        <dbReference type="Proteomes" id="UP001303046"/>
    </source>
</evidence>
<sequence length="157" mass="18386">MSVSTLSLCVILVLFPLATLQRWEDNAPMCSTDLNLRLQPKQRDGLFKAVSGKYAYMKYNCTLEEAAYLLWNSRYNATPEKFNTIFGLYPFYYNWTETNKTSAEFFKEAADKWRNDTLNDWYGHRQMGCDFEKKSSGDLHNYTVFCFISGTPIEYSY</sequence>
<accession>A0ABR1EC93</accession>
<evidence type="ECO:0000313" key="2">
    <source>
        <dbReference type="EMBL" id="KAK6760213.1"/>
    </source>
</evidence>
<reference evidence="2 3" key="1">
    <citation type="submission" date="2023-08" db="EMBL/GenBank/DDBJ databases">
        <title>A Necator americanus chromosomal reference genome.</title>
        <authorList>
            <person name="Ilik V."/>
            <person name="Petrzelkova K.J."/>
            <person name="Pardy F."/>
            <person name="Fuh T."/>
            <person name="Niatou-Singa F.S."/>
            <person name="Gouil Q."/>
            <person name="Baker L."/>
            <person name="Ritchie M.E."/>
            <person name="Jex A.R."/>
            <person name="Gazzola D."/>
            <person name="Li H."/>
            <person name="Toshio Fujiwara R."/>
            <person name="Zhan B."/>
            <person name="Aroian R.V."/>
            <person name="Pafco B."/>
            <person name="Schwarz E.M."/>
        </authorList>
    </citation>
    <scope>NUCLEOTIDE SEQUENCE [LARGE SCALE GENOMIC DNA]</scope>
    <source>
        <strain evidence="2 3">Aroian</strain>
        <tissue evidence="2">Whole animal</tissue>
    </source>
</reference>
<feature type="signal peptide" evidence="1">
    <location>
        <begin position="1"/>
        <end position="20"/>
    </location>
</feature>
<evidence type="ECO:0000256" key="1">
    <source>
        <dbReference type="SAM" id="SignalP"/>
    </source>
</evidence>
<evidence type="ECO:0008006" key="4">
    <source>
        <dbReference type="Google" id="ProtNLM"/>
    </source>
</evidence>